<sequence length="131" mass="14292">MYRGHTARRWEHAAMYPGQHREEVGARGNVPRPTPRGGGSTRQCAQTNTARRITARRCEHAAMCPGSPPGGGSTRQCAQDHLQEVGARGNVPRPHREELGALGNVPRPHREEVRARGNLPRPTPRGGGSTR</sequence>
<gene>
    <name evidence="2" type="ORF">PoB_005615100</name>
</gene>
<evidence type="ECO:0000256" key="1">
    <source>
        <dbReference type="SAM" id="MobiDB-lite"/>
    </source>
</evidence>
<evidence type="ECO:0000313" key="2">
    <source>
        <dbReference type="EMBL" id="GFO29646.1"/>
    </source>
</evidence>
<organism evidence="2 3">
    <name type="scientific">Plakobranchus ocellatus</name>
    <dbReference type="NCBI Taxonomy" id="259542"/>
    <lineage>
        <taxon>Eukaryota</taxon>
        <taxon>Metazoa</taxon>
        <taxon>Spiralia</taxon>
        <taxon>Lophotrochozoa</taxon>
        <taxon>Mollusca</taxon>
        <taxon>Gastropoda</taxon>
        <taxon>Heterobranchia</taxon>
        <taxon>Euthyneura</taxon>
        <taxon>Panpulmonata</taxon>
        <taxon>Sacoglossa</taxon>
        <taxon>Placobranchoidea</taxon>
        <taxon>Plakobranchidae</taxon>
        <taxon>Plakobranchus</taxon>
    </lineage>
</organism>
<proteinExistence type="predicted"/>
<dbReference type="Proteomes" id="UP000735302">
    <property type="component" value="Unassembled WGS sequence"/>
</dbReference>
<dbReference type="EMBL" id="BLXT01006181">
    <property type="protein sequence ID" value="GFO29646.1"/>
    <property type="molecule type" value="Genomic_DNA"/>
</dbReference>
<dbReference type="AlphaFoldDB" id="A0AAV4CAA5"/>
<evidence type="ECO:0000313" key="3">
    <source>
        <dbReference type="Proteomes" id="UP000735302"/>
    </source>
</evidence>
<feature type="region of interest" description="Disordered" evidence="1">
    <location>
        <begin position="87"/>
        <end position="131"/>
    </location>
</feature>
<protein>
    <submittedName>
        <fullName evidence="2">Uncharacterized protein</fullName>
    </submittedName>
</protein>
<feature type="region of interest" description="Disordered" evidence="1">
    <location>
        <begin position="21"/>
        <end position="48"/>
    </location>
</feature>
<name>A0AAV4CAA5_9GAST</name>
<keyword evidence="3" id="KW-1185">Reference proteome</keyword>
<comment type="caution">
    <text evidence="2">The sequence shown here is derived from an EMBL/GenBank/DDBJ whole genome shotgun (WGS) entry which is preliminary data.</text>
</comment>
<reference evidence="2 3" key="1">
    <citation type="journal article" date="2021" name="Elife">
        <title>Chloroplast acquisition without the gene transfer in kleptoplastic sea slugs, Plakobranchus ocellatus.</title>
        <authorList>
            <person name="Maeda T."/>
            <person name="Takahashi S."/>
            <person name="Yoshida T."/>
            <person name="Shimamura S."/>
            <person name="Takaki Y."/>
            <person name="Nagai Y."/>
            <person name="Toyoda A."/>
            <person name="Suzuki Y."/>
            <person name="Arimoto A."/>
            <person name="Ishii H."/>
            <person name="Satoh N."/>
            <person name="Nishiyama T."/>
            <person name="Hasebe M."/>
            <person name="Maruyama T."/>
            <person name="Minagawa J."/>
            <person name="Obokata J."/>
            <person name="Shigenobu S."/>
        </authorList>
    </citation>
    <scope>NUCLEOTIDE SEQUENCE [LARGE SCALE GENOMIC DNA]</scope>
</reference>
<accession>A0AAV4CAA5</accession>